<dbReference type="EC" id="3.5.1.2" evidence="10"/>
<evidence type="ECO:0000256" key="3">
    <source>
        <dbReference type="ARBA" id="ARBA00022605"/>
    </source>
</evidence>
<reference evidence="11 12" key="1">
    <citation type="submission" date="2018-02" db="EMBL/GenBank/DDBJ databases">
        <title>Insights into the biology of acidophilic members of the Acidiferrobacteraceae family derived from comparative genomic analyses.</title>
        <authorList>
            <person name="Issotta F."/>
            <person name="Thyssen C."/>
            <person name="Mena C."/>
            <person name="Moya A."/>
            <person name="Bellenberg S."/>
            <person name="Sproer C."/>
            <person name="Covarrubias P.C."/>
            <person name="Sand W."/>
            <person name="Quatrini R."/>
            <person name="Vera M."/>
        </authorList>
    </citation>
    <scope>NUCLEOTIDE SEQUENCE [LARGE SCALE GENOMIC DNA]</scope>
    <source>
        <strain evidence="12">m-1</strain>
    </source>
</reference>
<keyword evidence="2 10" id="KW-0963">Cytoplasm</keyword>
<comment type="pathway">
    <text evidence="1 10">Amino-acid biosynthesis; L-histidine biosynthesis; L-histidine from 5-phospho-alpha-D-ribose 1-diphosphate: step 5/9.</text>
</comment>
<dbReference type="UniPathway" id="UPA00031">
    <property type="reaction ID" value="UER00010"/>
</dbReference>
<dbReference type="InterPro" id="IPR017926">
    <property type="entry name" value="GATASE"/>
</dbReference>
<keyword evidence="7 10" id="KW-0456">Lyase</keyword>
<keyword evidence="6 10" id="KW-0368">Histidine biosynthesis</keyword>
<dbReference type="Proteomes" id="UP000253250">
    <property type="component" value="Unassembled WGS sequence"/>
</dbReference>
<dbReference type="PANTHER" id="PTHR42701:SF2">
    <property type="entry name" value="IMIDAZOLE GLYCEROL PHOSPHATE SYNTHASE SUBUNIT HISH 1"/>
    <property type="match status" value="1"/>
</dbReference>
<gene>
    <name evidence="10" type="primary">hisH</name>
    <name evidence="11" type="ORF">C4900_13005</name>
</gene>
<dbReference type="AlphaFoldDB" id="A0A1C2G3J8"/>
<keyword evidence="12" id="KW-1185">Reference proteome</keyword>
<dbReference type="EC" id="4.3.2.10" evidence="10"/>
<dbReference type="GO" id="GO:0005737">
    <property type="term" value="C:cytoplasm"/>
    <property type="evidence" value="ECO:0007669"/>
    <property type="project" value="UniProtKB-SubCell"/>
</dbReference>
<evidence type="ECO:0000256" key="9">
    <source>
        <dbReference type="ARBA" id="ARBA00049534"/>
    </source>
</evidence>
<dbReference type="PIRSF" id="PIRSF000495">
    <property type="entry name" value="Amidotransf_hisH"/>
    <property type="match status" value="1"/>
</dbReference>
<comment type="caution">
    <text evidence="11">The sequence shown here is derived from an EMBL/GenBank/DDBJ whole genome shotgun (WGS) entry which is preliminary data.</text>
</comment>
<evidence type="ECO:0000256" key="4">
    <source>
        <dbReference type="ARBA" id="ARBA00022801"/>
    </source>
</evidence>
<comment type="catalytic activity">
    <reaction evidence="9 10">
        <text>L-glutamine + H2O = L-glutamate + NH4(+)</text>
        <dbReference type="Rhea" id="RHEA:15889"/>
        <dbReference type="ChEBI" id="CHEBI:15377"/>
        <dbReference type="ChEBI" id="CHEBI:28938"/>
        <dbReference type="ChEBI" id="CHEBI:29985"/>
        <dbReference type="ChEBI" id="CHEBI:58359"/>
        <dbReference type="EC" id="3.5.1.2"/>
    </reaction>
</comment>
<name>A0A1C2G3J8_9GAMM</name>
<dbReference type="GO" id="GO:0004359">
    <property type="term" value="F:glutaminase activity"/>
    <property type="evidence" value="ECO:0007669"/>
    <property type="project" value="UniProtKB-EC"/>
</dbReference>
<comment type="subcellular location">
    <subcellularLocation>
        <location evidence="10">Cytoplasm</location>
    </subcellularLocation>
</comment>
<accession>A0A1C2G3J8</accession>
<dbReference type="NCBIfam" id="TIGR01855">
    <property type="entry name" value="IMP_synth_hisH"/>
    <property type="match status" value="1"/>
</dbReference>
<dbReference type="HAMAP" id="MF_00278">
    <property type="entry name" value="HisH"/>
    <property type="match status" value="1"/>
</dbReference>
<keyword evidence="5 10" id="KW-0315">Glutamine amidotransferase</keyword>
<comment type="catalytic activity">
    <reaction evidence="8 10">
        <text>5-[(5-phospho-1-deoxy-D-ribulos-1-ylimino)methylamino]-1-(5-phospho-beta-D-ribosyl)imidazole-4-carboxamide + L-glutamine = D-erythro-1-(imidazol-4-yl)glycerol 3-phosphate + 5-amino-1-(5-phospho-beta-D-ribosyl)imidazole-4-carboxamide + L-glutamate + H(+)</text>
        <dbReference type="Rhea" id="RHEA:24793"/>
        <dbReference type="ChEBI" id="CHEBI:15378"/>
        <dbReference type="ChEBI" id="CHEBI:29985"/>
        <dbReference type="ChEBI" id="CHEBI:58278"/>
        <dbReference type="ChEBI" id="CHEBI:58359"/>
        <dbReference type="ChEBI" id="CHEBI:58475"/>
        <dbReference type="ChEBI" id="CHEBI:58525"/>
        <dbReference type="EC" id="4.3.2.10"/>
    </reaction>
</comment>
<keyword evidence="3 10" id="KW-0028">Amino-acid biosynthesis</keyword>
<dbReference type="STRING" id="163359.A9R16_00560"/>
<evidence type="ECO:0000313" key="11">
    <source>
        <dbReference type="EMBL" id="RCN56689.1"/>
    </source>
</evidence>
<dbReference type="InterPro" id="IPR010139">
    <property type="entry name" value="Imidazole-glycPsynth_HisH"/>
</dbReference>
<evidence type="ECO:0000256" key="1">
    <source>
        <dbReference type="ARBA" id="ARBA00005091"/>
    </source>
</evidence>
<sequence>MSRVAVLDYGMGNLRSVAKALEHVAPKARVTLAADARAVAAADRVVFPGQGAIKGCMQALVSDELYDAVLQAARERPFLGICLGLQALYECSEEGGNIAGLGLFPGVVRRFAATVDPQGARLKVPHMGWNRVRQVRAHPLWEGIADDTRFYFVHSYYADSAAAPETVGVTDYGPRFTSAAAYGNIFAVQFHPEKSQRAGLRLLQNFMAWDGRTDKC</sequence>
<feature type="active site" evidence="10">
    <location>
        <position position="193"/>
    </location>
</feature>
<evidence type="ECO:0000256" key="5">
    <source>
        <dbReference type="ARBA" id="ARBA00022962"/>
    </source>
</evidence>
<comment type="function">
    <text evidence="10">IGPS catalyzes the conversion of PRFAR and glutamine to IGP, AICAR and glutamate. The HisH subunit catalyzes the hydrolysis of glutamine to glutamate and ammonia as part of the synthesis of IGP and AICAR. The resulting ammonia molecule is channeled to the active site of HisF.</text>
</comment>
<evidence type="ECO:0000256" key="7">
    <source>
        <dbReference type="ARBA" id="ARBA00023239"/>
    </source>
</evidence>
<protein>
    <recommendedName>
        <fullName evidence="10">Imidazole glycerol phosphate synthase subunit HisH</fullName>
        <ecNumber evidence="10">4.3.2.10</ecNumber>
    </recommendedName>
    <alternativeName>
        <fullName evidence="10">IGP synthase glutaminase subunit</fullName>
        <ecNumber evidence="10">3.5.1.2</ecNumber>
    </alternativeName>
    <alternativeName>
        <fullName evidence="10">IGP synthase subunit HisH</fullName>
    </alternativeName>
    <alternativeName>
        <fullName evidence="10">ImGP synthase subunit HisH</fullName>
        <shortName evidence="10">IGPS subunit HisH</shortName>
    </alternativeName>
</protein>
<evidence type="ECO:0000313" key="12">
    <source>
        <dbReference type="Proteomes" id="UP000253250"/>
    </source>
</evidence>
<evidence type="ECO:0000256" key="6">
    <source>
        <dbReference type="ARBA" id="ARBA00023102"/>
    </source>
</evidence>
<comment type="subunit">
    <text evidence="10">Heterodimer of HisH and HisF.</text>
</comment>
<dbReference type="SUPFAM" id="SSF52317">
    <property type="entry name" value="Class I glutamine amidotransferase-like"/>
    <property type="match status" value="1"/>
</dbReference>
<dbReference type="OrthoDB" id="9807137at2"/>
<proteinExistence type="inferred from homology"/>
<evidence type="ECO:0000256" key="10">
    <source>
        <dbReference type="HAMAP-Rule" id="MF_00278"/>
    </source>
</evidence>
<feature type="active site" evidence="10">
    <location>
        <position position="191"/>
    </location>
</feature>
<dbReference type="PANTHER" id="PTHR42701">
    <property type="entry name" value="IMIDAZOLE GLYCEROL PHOSPHATE SYNTHASE SUBUNIT HISH"/>
    <property type="match status" value="1"/>
</dbReference>
<dbReference type="Gene3D" id="3.40.50.880">
    <property type="match status" value="1"/>
</dbReference>
<dbReference type="GO" id="GO:0016829">
    <property type="term" value="F:lyase activity"/>
    <property type="evidence" value="ECO:0007669"/>
    <property type="project" value="UniProtKB-KW"/>
</dbReference>
<dbReference type="Pfam" id="PF00117">
    <property type="entry name" value="GATase"/>
    <property type="match status" value="1"/>
</dbReference>
<dbReference type="GO" id="GO:0000107">
    <property type="term" value="F:imidazoleglycerol-phosphate synthase activity"/>
    <property type="evidence" value="ECO:0007669"/>
    <property type="project" value="UniProtKB-UniRule"/>
</dbReference>
<dbReference type="CDD" id="cd01748">
    <property type="entry name" value="GATase1_IGP_Synthase"/>
    <property type="match status" value="1"/>
</dbReference>
<evidence type="ECO:0000256" key="8">
    <source>
        <dbReference type="ARBA" id="ARBA00047838"/>
    </source>
</evidence>
<feature type="active site" description="Nucleophile" evidence="10">
    <location>
        <position position="82"/>
    </location>
</feature>
<organism evidence="11 12">
    <name type="scientific">Acidiferrobacter thiooxydans</name>
    <dbReference type="NCBI Taxonomy" id="163359"/>
    <lineage>
        <taxon>Bacteria</taxon>
        <taxon>Pseudomonadati</taxon>
        <taxon>Pseudomonadota</taxon>
        <taxon>Gammaproteobacteria</taxon>
        <taxon>Acidiferrobacterales</taxon>
        <taxon>Acidiferrobacteraceae</taxon>
        <taxon>Acidiferrobacter</taxon>
    </lineage>
</organism>
<dbReference type="EMBL" id="PSYR01000002">
    <property type="protein sequence ID" value="RCN56689.1"/>
    <property type="molecule type" value="Genomic_DNA"/>
</dbReference>
<dbReference type="InterPro" id="IPR029062">
    <property type="entry name" value="Class_I_gatase-like"/>
</dbReference>
<evidence type="ECO:0000256" key="2">
    <source>
        <dbReference type="ARBA" id="ARBA00022490"/>
    </source>
</evidence>
<dbReference type="GO" id="GO:0000105">
    <property type="term" value="P:L-histidine biosynthetic process"/>
    <property type="evidence" value="ECO:0007669"/>
    <property type="project" value="UniProtKB-UniRule"/>
</dbReference>
<dbReference type="PROSITE" id="PS51273">
    <property type="entry name" value="GATASE_TYPE_1"/>
    <property type="match status" value="1"/>
</dbReference>
<keyword evidence="4 10" id="KW-0378">Hydrolase</keyword>
<dbReference type="RefSeq" id="WP_065969130.1">
    <property type="nucleotide sequence ID" value="NZ_CP080624.1"/>
</dbReference>